<protein>
    <submittedName>
        <fullName evidence="1">Uncharacterized protein</fullName>
    </submittedName>
</protein>
<dbReference type="Proteomes" id="UP000078116">
    <property type="component" value="Unassembled WGS sequence"/>
</dbReference>
<organism evidence="1 4">
    <name type="scientific">Paraburkholderia ginsengiterrae</name>
    <dbReference type="NCBI Taxonomy" id="1462993"/>
    <lineage>
        <taxon>Bacteria</taxon>
        <taxon>Pseudomonadati</taxon>
        <taxon>Pseudomonadota</taxon>
        <taxon>Betaproteobacteria</taxon>
        <taxon>Burkholderiales</taxon>
        <taxon>Burkholderiaceae</taxon>
        <taxon>Paraburkholderia</taxon>
    </lineage>
</organism>
<dbReference type="EMBL" id="LXJZ01000161">
    <property type="protein sequence ID" value="OAJ59088.1"/>
    <property type="molecule type" value="Genomic_DNA"/>
</dbReference>
<accession>A0A1A9MYE6</accession>
<evidence type="ECO:0000313" key="1">
    <source>
        <dbReference type="EMBL" id="OAJ53537.1"/>
    </source>
</evidence>
<evidence type="ECO:0000313" key="4">
    <source>
        <dbReference type="Proteomes" id="UP000078116"/>
    </source>
</evidence>
<keyword evidence="3" id="KW-1185">Reference proteome</keyword>
<proteinExistence type="predicted"/>
<evidence type="ECO:0000313" key="2">
    <source>
        <dbReference type="EMBL" id="OAJ59088.1"/>
    </source>
</evidence>
<gene>
    <name evidence="2" type="ORF">A6V36_29020</name>
    <name evidence="1" type="ORF">A6V37_09165</name>
</gene>
<dbReference type="Proteomes" id="UP000077961">
    <property type="component" value="Unassembled WGS sequence"/>
</dbReference>
<evidence type="ECO:0000313" key="3">
    <source>
        <dbReference type="Proteomes" id="UP000077961"/>
    </source>
</evidence>
<dbReference type="EMBL" id="LXKA01000360">
    <property type="protein sequence ID" value="OAJ53537.1"/>
    <property type="molecule type" value="Genomic_DNA"/>
</dbReference>
<reference evidence="3 4" key="1">
    <citation type="submission" date="2016-04" db="EMBL/GenBank/DDBJ databases">
        <title>Reclassification of Paraburkholderia panaciterrae (Farh et al. 2015) Dobritsa &amp; Samadpour 2016 as a later homotypic synonym of Paraburkholderia ginsengiterrae (Farh et al. 2015) Dobritsa &amp; Samadpour 2016.</title>
        <authorList>
            <person name="Dobritsa A.P."/>
            <person name="Kutumbaka K."/>
            <person name="Samadpour M."/>
        </authorList>
    </citation>
    <scope>NUCLEOTIDE SEQUENCE [LARGE SCALE GENOMIC DNA]</scope>
    <source>
        <strain evidence="1 4">DCY85</strain>
        <strain evidence="2 3">DCY85-1</strain>
    </source>
</reference>
<name>A0A1A9MYE6_9BURK</name>
<sequence length="122" mass="13874">MPADFFNRLVRQRSFSVIPLAERFPIKLEVSRQATTILPQTLDSFIDGGLSTHRERARFVGVDFDVVNRCPTIVIVIIRPTDDLNVKSKLTCGFERTKWSTLLQRAPIRLSGFAVIMRLITA</sequence>
<dbReference type="AlphaFoldDB" id="A0A1A9MYE6"/>
<comment type="caution">
    <text evidence="1">The sequence shown here is derived from an EMBL/GenBank/DDBJ whole genome shotgun (WGS) entry which is preliminary data.</text>
</comment>